<keyword evidence="8" id="KW-0969">Cilium</keyword>
<proteinExistence type="inferred from homology"/>
<dbReference type="GO" id="GO:0071978">
    <property type="term" value="P:bacterial-type flagellum-dependent swarming motility"/>
    <property type="evidence" value="ECO:0007669"/>
    <property type="project" value="TreeGrafter"/>
</dbReference>
<dbReference type="RefSeq" id="WP_039843962.1">
    <property type="nucleotide sequence ID" value="NZ_CP006877.1"/>
</dbReference>
<evidence type="ECO:0000256" key="1">
    <source>
        <dbReference type="ARBA" id="ARBA00004117"/>
    </source>
</evidence>
<dbReference type="InterPro" id="IPR053967">
    <property type="entry name" value="LlgE_F_G-like_D1"/>
</dbReference>
<keyword evidence="8" id="KW-0966">Cell projection</keyword>
<comment type="subunit">
    <text evidence="4">The basal body constitutes a major portion of the flagellar organelle and consists of five rings (E,L,P,S, and M) mounted on a central rod. The rod consists of about 26 subunits of FlgG in the distal portion, and FlgB, FlgC and FlgF are thought to build up the proximal portion of the rod with about 6 subunits each.</text>
</comment>
<feature type="domain" description="Flagellar hook protein FlgE/F/G-like D1" evidence="7">
    <location>
        <begin position="83"/>
        <end position="148"/>
    </location>
</feature>
<accession>A0A0B4WWZ5</accession>
<dbReference type="InterPro" id="IPR012836">
    <property type="entry name" value="FlgF"/>
</dbReference>
<dbReference type="InterPro" id="IPR037925">
    <property type="entry name" value="FlgE/F/G-like"/>
</dbReference>
<keyword evidence="9" id="KW-1185">Reference proteome</keyword>
<dbReference type="GO" id="GO:0030694">
    <property type="term" value="C:bacterial-type flagellum basal body, rod"/>
    <property type="evidence" value="ECO:0007669"/>
    <property type="project" value="UniProtKB-UniRule"/>
</dbReference>
<comment type="subcellular location">
    <subcellularLocation>
        <location evidence="1 4">Bacterial flagellum basal body</location>
    </subcellularLocation>
</comment>
<evidence type="ECO:0000259" key="7">
    <source>
        <dbReference type="Pfam" id="PF22692"/>
    </source>
</evidence>
<dbReference type="NCBIfam" id="NF009282">
    <property type="entry name" value="PRK12642.1"/>
    <property type="match status" value="1"/>
</dbReference>
<name>A0A0B4WWZ5_9HYPH</name>
<comment type="similarity">
    <text evidence="2 4">Belongs to the flagella basal body rod proteins family.</text>
</comment>
<evidence type="ECO:0000313" key="8">
    <source>
        <dbReference type="EMBL" id="AJD40074.1"/>
    </source>
</evidence>
<dbReference type="HOGENOM" id="CLU_013687_0_0_5"/>
<dbReference type="Pfam" id="PF06429">
    <property type="entry name" value="Flg_bbr_C"/>
    <property type="match status" value="1"/>
</dbReference>
<dbReference type="PANTHER" id="PTHR30435:SF19">
    <property type="entry name" value="FLAGELLAR BASAL-BODY ROD PROTEIN FLGG"/>
    <property type="match status" value="1"/>
</dbReference>
<dbReference type="InterPro" id="IPR010930">
    <property type="entry name" value="Flg_bb/hook_C_dom"/>
</dbReference>
<dbReference type="Pfam" id="PF22692">
    <property type="entry name" value="LlgE_F_G_D1"/>
    <property type="match status" value="1"/>
</dbReference>
<evidence type="ECO:0000259" key="5">
    <source>
        <dbReference type="Pfam" id="PF00460"/>
    </source>
</evidence>
<dbReference type="NCBIfam" id="TIGR02490">
    <property type="entry name" value="flgF"/>
    <property type="match status" value="1"/>
</dbReference>
<evidence type="ECO:0000313" key="9">
    <source>
        <dbReference type="Proteomes" id="UP000031368"/>
    </source>
</evidence>
<dbReference type="AlphaFoldDB" id="A0A0B4WWZ5"/>
<dbReference type="NCBIfam" id="TIGR03506">
    <property type="entry name" value="FlgEFG_subfam"/>
    <property type="match status" value="1"/>
</dbReference>
<evidence type="ECO:0000259" key="6">
    <source>
        <dbReference type="Pfam" id="PF06429"/>
    </source>
</evidence>
<evidence type="ECO:0000256" key="3">
    <source>
        <dbReference type="ARBA" id="ARBA00023143"/>
    </source>
</evidence>
<dbReference type="KEGG" id="rga:RGR602_CH00711"/>
<dbReference type="Pfam" id="PF00460">
    <property type="entry name" value="Flg_bb_rod"/>
    <property type="match status" value="1"/>
</dbReference>
<dbReference type="InterPro" id="IPR001444">
    <property type="entry name" value="Flag_bb_rod_N"/>
</dbReference>
<keyword evidence="8" id="KW-0282">Flagellum</keyword>
<protein>
    <recommendedName>
        <fullName evidence="4">Flagellar basal-body rod protein FlgF</fullName>
    </recommendedName>
</protein>
<evidence type="ECO:0000256" key="4">
    <source>
        <dbReference type="RuleBase" id="RU362116"/>
    </source>
</evidence>
<dbReference type="Proteomes" id="UP000031368">
    <property type="component" value="Chromosome"/>
</dbReference>
<evidence type="ECO:0000256" key="2">
    <source>
        <dbReference type="ARBA" id="ARBA00009677"/>
    </source>
</evidence>
<dbReference type="EMBL" id="CP006877">
    <property type="protein sequence ID" value="AJD40074.1"/>
    <property type="molecule type" value="Genomic_DNA"/>
</dbReference>
<organism evidence="8 9">
    <name type="scientific">Rhizobium gallicum bv. gallicum R602sp</name>
    <dbReference type="NCBI Taxonomy" id="1041138"/>
    <lineage>
        <taxon>Bacteria</taxon>
        <taxon>Pseudomonadati</taxon>
        <taxon>Pseudomonadota</taxon>
        <taxon>Alphaproteobacteria</taxon>
        <taxon>Hyphomicrobiales</taxon>
        <taxon>Rhizobiaceae</taxon>
        <taxon>Rhizobium/Agrobacterium group</taxon>
        <taxon>Rhizobium</taxon>
    </lineage>
</organism>
<dbReference type="SUPFAM" id="SSF117143">
    <property type="entry name" value="Flagellar hook protein flgE"/>
    <property type="match status" value="1"/>
</dbReference>
<dbReference type="InterPro" id="IPR020013">
    <property type="entry name" value="Flagellar_FlgE/F/G"/>
</dbReference>
<keyword evidence="3 4" id="KW-0975">Bacterial flagellum</keyword>
<sequence length="244" mass="26228">MQSGLYVSLSSQMALEKRLTTIADNMANVNTTGFRGTEVKFNQLLSDSDNKLNAKVAFVSQGNDYLSGDSGELQHTGNMLDFAIKGDAWFALDTPAGQVLTKDGRFTMKDTGELVSIRGYPVLDAGGAPIQLNTAGGEPKVGNDGMIYQGGRQVGSLGLFEADISKGYLRYENSGVMTTETPRAVTDRFNIGIEQGYLENSNVNAMHEITQLIEVNRAFESIASLTADSESSFNEAIKTLGGSR</sequence>
<feature type="domain" description="Flagellar basal-body/hook protein C-terminal" evidence="6">
    <location>
        <begin position="195"/>
        <end position="223"/>
    </location>
</feature>
<reference evidence="8 9" key="1">
    <citation type="submission" date="2013-11" db="EMBL/GenBank/DDBJ databases">
        <title>Complete genome sequence of Rhizobium gallicum bv. gallicum R602.</title>
        <authorList>
            <person name="Bustos P."/>
            <person name="Santamaria R.I."/>
            <person name="Lozano L."/>
            <person name="Acosta J.L."/>
            <person name="Ormeno-Orrillo E."/>
            <person name="Rogel M.A."/>
            <person name="Romero D."/>
            <person name="Cevallos M.A."/>
            <person name="Martinez-Romero E."/>
            <person name="Gonzalez V."/>
        </authorList>
    </citation>
    <scope>NUCLEOTIDE SEQUENCE [LARGE SCALE GENOMIC DNA]</scope>
    <source>
        <strain evidence="8 9">R602</strain>
    </source>
</reference>
<gene>
    <name evidence="8" type="primary">flgF</name>
    <name evidence="8" type="ORF">RGR602_CH00711</name>
</gene>
<dbReference type="PANTHER" id="PTHR30435">
    <property type="entry name" value="FLAGELLAR PROTEIN"/>
    <property type="match status" value="1"/>
</dbReference>
<feature type="domain" description="Flagellar basal body rod protein N-terminal" evidence="5">
    <location>
        <begin position="5"/>
        <end position="35"/>
    </location>
</feature>